<feature type="region of interest" description="Disordered" evidence="7">
    <location>
        <begin position="199"/>
        <end position="222"/>
    </location>
</feature>
<evidence type="ECO:0000313" key="10">
    <source>
        <dbReference type="Proteomes" id="UP001500975"/>
    </source>
</evidence>
<comment type="subcellular location">
    <subcellularLocation>
        <location evidence="1">Cytoplasm</location>
    </subcellularLocation>
</comment>
<dbReference type="NCBIfam" id="TIGR02499">
    <property type="entry name" value="HrpE_YscL_not"/>
    <property type="match status" value="1"/>
</dbReference>
<evidence type="ECO:0000256" key="6">
    <source>
        <dbReference type="ARBA" id="ARBA00040494"/>
    </source>
</evidence>
<feature type="compositionally biased region" description="Low complexity" evidence="7">
    <location>
        <begin position="203"/>
        <end position="222"/>
    </location>
</feature>
<protein>
    <recommendedName>
        <fullName evidence="6">Type 3 secretion system stator protein</fullName>
    </recommendedName>
</protein>
<evidence type="ECO:0000259" key="8">
    <source>
        <dbReference type="Pfam" id="PF02108"/>
    </source>
</evidence>
<evidence type="ECO:0000256" key="2">
    <source>
        <dbReference type="ARBA" id="ARBA00022448"/>
    </source>
</evidence>
<gene>
    <name evidence="9" type="primary">bscL</name>
    <name evidence="9" type="ORF">GCM10023165_34310</name>
</gene>
<dbReference type="PANTHER" id="PTHR34982:SF4">
    <property type="entry name" value="TYPE 3 SECRETION SYSTEM STATOR PROTEIN"/>
    <property type="match status" value="1"/>
</dbReference>
<evidence type="ECO:0000256" key="7">
    <source>
        <dbReference type="SAM" id="MobiDB-lite"/>
    </source>
</evidence>
<dbReference type="Proteomes" id="UP001500975">
    <property type="component" value="Unassembled WGS sequence"/>
</dbReference>
<dbReference type="NCBIfam" id="NF005392">
    <property type="entry name" value="PRK06937.1"/>
    <property type="match status" value="1"/>
</dbReference>
<keyword evidence="3" id="KW-0963">Cytoplasm</keyword>
<name>A0ABP8I011_9BURK</name>
<evidence type="ECO:0000256" key="5">
    <source>
        <dbReference type="ARBA" id="ARBA00024335"/>
    </source>
</evidence>
<evidence type="ECO:0000313" key="9">
    <source>
        <dbReference type="EMBL" id="GAA4348469.1"/>
    </source>
</evidence>
<keyword evidence="10" id="KW-1185">Reference proteome</keyword>
<dbReference type="InterPro" id="IPR018035">
    <property type="entry name" value="Flagellar_FliH/T3SS_HrpE"/>
</dbReference>
<feature type="domain" description="Flagellar assembly protein FliH/Type III secretion system HrpE" evidence="8">
    <location>
        <begin position="66"/>
        <end position="184"/>
    </location>
</feature>
<sequence>MSRLDLSRKVIKAEDFCAFKDARQAVAEARERADAIVSSAEAAHRAECERGYREGLESARLAQSGSMVEIVSQTAQYYGRVETEMVELVMNAVQKVVSDFVDEHDRVSTVVRNCLDLVRSQKQLSLSVHPSQVEHVRGQLDELRRQFPAVAQIDVHPDAKVAVDACIVESEIGVVEASLSGQLKVLRETLVGVFAPKPELEGDPALAAPPLAAPASDPAEHP</sequence>
<evidence type="ECO:0000256" key="4">
    <source>
        <dbReference type="ARBA" id="ARBA00022927"/>
    </source>
</evidence>
<organism evidence="9 10">
    <name type="scientific">Variovorax defluvii</name>
    <dbReference type="NCBI Taxonomy" id="913761"/>
    <lineage>
        <taxon>Bacteria</taxon>
        <taxon>Pseudomonadati</taxon>
        <taxon>Pseudomonadota</taxon>
        <taxon>Betaproteobacteria</taxon>
        <taxon>Burkholderiales</taxon>
        <taxon>Comamonadaceae</taxon>
        <taxon>Variovorax</taxon>
    </lineage>
</organism>
<proteinExistence type="inferred from homology"/>
<keyword evidence="4" id="KW-0653">Protein transport</keyword>
<dbReference type="EMBL" id="BAABGJ010000057">
    <property type="protein sequence ID" value="GAA4348469.1"/>
    <property type="molecule type" value="Genomic_DNA"/>
</dbReference>
<dbReference type="PANTHER" id="PTHR34982">
    <property type="entry name" value="YOP PROTEINS TRANSLOCATION PROTEIN L"/>
    <property type="match status" value="1"/>
</dbReference>
<evidence type="ECO:0000256" key="3">
    <source>
        <dbReference type="ARBA" id="ARBA00022490"/>
    </source>
</evidence>
<reference evidence="10" key="1">
    <citation type="journal article" date="2019" name="Int. J. Syst. Evol. Microbiol.">
        <title>The Global Catalogue of Microorganisms (GCM) 10K type strain sequencing project: providing services to taxonomists for standard genome sequencing and annotation.</title>
        <authorList>
            <consortium name="The Broad Institute Genomics Platform"/>
            <consortium name="The Broad Institute Genome Sequencing Center for Infectious Disease"/>
            <person name="Wu L."/>
            <person name="Ma J."/>
        </authorList>
    </citation>
    <scope>NUCLEOTIDE SEQUENCE [LARGE SCALE GENOMIC DNA]</scope>
    <source>
        <strain evidence="10">JCM 17804</strain>
    </source>
</reference>
<evidence type="ECO:0000256" key="1">
    <source>
        <dbReference type="ARBA" id="ARBA00004496"/>
    </source>
</evidence>
<keyword evidence="2" id="KW-0813">Transport</keyword>
<dbReference type="InterPro" id="IPR051472">
    <property type="entry name" value="T3SS_Stator/FliH"/>
</dbReference>
<comment type="similarity">
    <text evidence="5">Belongs to the SctL stator family.</text>
</comment>
<accession>A0ABP8I011</accession>
<dbReference type="InterPro" id="IPR012842">
    <property type="entry name" value="T3SS_SctL/SctL2"/>
</dbReference>
<dbReference type="Pfam" id="PF02108">
    <property type="entry name" value="FliH"/>
    <property type="match status" value="1"/>
</dbReference>
<comment type="caution">
    <text evidence="9">The sequence shown here is derived from an EMBL/GenBank/DDBJ whole genome shotgun (WGS) entry which is preliminary data.</text>
</comment>